<keyword evidence="4" id="KW-0378">Hydrolase</keyword>
<dbReference type="GO" id="GO:0031297">
    <property type="term" value="P:replication fork processing"/>
    <property type="evidence" value="ECO:0007669"/>
    <property type="project" value="TreeGrafter"/>
</dbReference>
<keyword evidence="6" id="KW-0539">Nucleus</keyword>
<dbReference type="GO" id="GO:0016787">
    <property type="term" value="F:hydrolase activity"/>
    <property type="evidence" value="ECO:0007669"/>
    <property type="project" value="UniProtKB-KW"/>
</dbReference>
<evidence type="ECO:0000313" key="18">
    <source>
        <dbReference type="Proteomes" id="UP000008912"/>
    </source>
</evidence>
<dbReference type="InterPro" id="IPR000330">
    <property type="entry name" value="SNF2_N"/>
</dbReference>
<feature type="region of interest" description="Disordered" evidence="13">
    <location>
        <begin position="185"/>
        <end position="244"/>
    </location>
</feature>
<feature type="compositionally biased region" description="Low complexity" evidence="13">
    <location>
        <begin position="839"/>
        <end position="851"/>
    </location>
</feature>
<dbReference type="InterPro" id="IPR014001">
    <property type="entry name" value="Helicase_ATP-bd"/>
</dbReference>
<feature type="compositionally biased region" description="Basic and acidic residues" evidence="13">
    <location>
        <begin position="190"/>
        <end position="200"/>
    </location>
</feature>
<evidence type="ECO:0000313" key="17">
    <source>
        <dbReference type="Ensembl" id="ENSAMEP00000003585.2"/>
    </source>
</evidence>
<dbReference type="CDD" id="cd18010">
    <property type="entry name" value="DEXHc_HARP_SMARCAL1"/>
    <property type="match status" value="1"/>
</dbReference>
<evidence type="ECO:0000259" key="16">
    <source>
        <dbReference type="PROSITE" id="PS51467"/>
    </source>
</evidence>
<evidence type="ECO:0000256" key="12">
    <source>
        <dbReference type="PROSITE-ProRule" id="PRU00800"/>
    </source>
</evidence>
<dbReference type="PROSITE" id="PS51192">
    <property type="entry name" value="HELICASE_ATP_BIND_1"/>
    <property type="match status" value="1"/>
</dbReference>
<dbReference type="HOGENOM" id="CLU_000315_33_1_1"/>
<dbReference type="Pfam" id="PF07443">
    <property type="entry name" value="HARP"/>
    <property type="match status" value="2"/>
</dbReference>
<dbReference type="SMART" id="SM00487">
    <property type="entry name" value="DEXDc"/>
    <property type="match status" value="1"/>
</dbReference>
<dbReference type="FunFam" id="3.40.50.300:FF:001036">
    <property type="entry name" value="SWI/SNF related, matrix associated, actin dependent regulator of chromatin, subfamily a like 1"/>
    <property type="match status" value="1"/>
</dbReference>
<evidence type="ECO:0000256" key="9">
    <source>
        <dbReference type="ARBA" id="ARBA00048778"/>
    </source>
</evidence>
<feature type="compositionally biased region" description="Polar residues" evidence="13">
    <location>
        <begin position="203"/>
        <end position="222"/>
    </location>
</feature>
<dbReference type="Gene3D" id="3.40.50.300">
    <property type="entry name" value="P-loop containing nucleotide triphosphate hydrolases"/>
    <property type="match status" value="1"/>
</dbReference>
<dbReference type="PANTHER" id="PTHR45766">
    <property type="entry name" value="DNA ANNEALING HELICASE AND ENDONUCLEASE ZRANB3 FAMILY MEMBER"/>
    <property type="match status" value="1"/>
</dbReference>
<dbReference type="InterPro" id="IPR049730">
    <property type="entry name" value="SNF2/RAD54-like_C"/>
</dbReference>
<protein>
    <recommendedName>
        <fullName evidence="2">SWI/SNF-related matrix-associated actin-dependent regulator of chromatin subfamily A-like protein 1</fullName>
    </recommendedName>
    <alternativeName>
        <fullName evidence="8">HepA-related protein</fullName>
    </alternativeName>
    <alternativeName>
        <fullName evidence="7">Sucrose nonfermenting protein 2-like 1</fullName>
    </alternativeName>
</protein>
<dbReference type="GO" id="GO:0005524">
    <property type="term" value="F:ATP binding"/>
    <property type="evidence" value="ECO:0007669"/>
    <property type="project" value="InterPro"/>
</dbReference>
<dbReference type="GeneTree" id="ENSGT00940000157608"/>
<comment type="function">
    <text evidence="10">ATP-dependent annealing helicase that binds selectively to fork DNA relative to ssDNA or dsDNA and catalyzes the rewinding of the stably unwound DNA. Rewinds single-stranded DNA bubbles that are stably bound by replication protein A (RPA). Acts throughout the genome to reanneal stably unwound DNA, performing the opposite reaction of many enzymes, such as helicases and polymerases, that unwind DNA. May play an important role in DNA damage response by acting at stalled replication forks.</text>
</comment>
<dbReference type="Pfam" id="PF00176">
    <property type="entry name" value="SNF2-rel_dom"/>
    <property type="match status" value="1"/>
</dbReference>
<feature type="domain" description="HARP" evidence="16">
    <location>
        <begin position="239"/>
        <end position="309"/>
    </location>
</feature>
<evidence type="ECO:0000256" key="7">
    <source>
        <dbReference type="ARBA" id="ARBA00029621"/>
    </source>
</evidence>
<feature type="domain" description="Helicase ATP-binding" evidence="14">
    <location>
        <begin position="450"/>
        <end position="605"/>
    </location>
</feature>
<evidence type="ECO:0000256" key="1">
    <source>
        <dbReference type="ARBA" id="ARBA00004123"/>
    </source>
</evidence>
<evidence type="ECO:0000256" key="3">
    <source>
        <dbReference type="ARBA" id="ARBA00022737"/>
    </source>
</evidence>
<dbReference type="Pfam" id="PF00271">
    <property type="entry name" value="Helicase_C"/>
    <property type="match status" value="1"/>
</dbReference>
<name>G1L9L2_AILME</name>
<evidence type="ECO:0000256" key="5">
    <source>
        <dbReference type="ARBA" id="ARBA00023054"/>
    </source>
</evidence>
<dbReference type="CTD" id="50485"/>
<evidence type="ECO:0000256" key="4">
    <source>
        <dbReference type="ARBA" id="ARBA00022801"/>
    </source>
</evidence>
<sequence length="886" mass="97968">MSLPLTEEQRKKIEENRQKALARRAEKLLAEQHQSPGFGSSIATNSSQSKQGPTPNLPRDPSKPVNHGVVFLQQNLNSSSNGDQRPPNSHSFHLSSPEQAKGIWKRQEDVSPACPRHGPSGQMTLTGISPPLAQSPPEVPTQQLLGGTLGQGHPQASQEIKSTPFANTAHEPLAKAKSFQKTLTPFFRQPPRDPGVEAKAVRPSTSGQNISDTNCGSGSATPGTEGRRPQKLGASLHKAGSSQKGMCIRSGDRFQVKIGYNAELIAVFKRLPSRSYDPATKTWNFSMTDYGALMRAAQSLPTVTLEPLEGEDSRESLSTGSVAHACLPSAPSLAFVKGQCVLISRARFEADIGYSEDLMALFKQMESRSYDVKTRKWNFLLEEHNKLIQSVRCLPQVQLDPLPTTLTLAFASQLEKTSPCLTEPIPEADLSGVDPKLVSNLLPFQRAGVNFAVAKRGRLLLADDMGLGKTIQAICIAAFYRKEWPLLVVVPSSVRFTWEQAFLQWLPSLSPDRINVVVTGKDRLTAGLVNIVSFDLLSKLEKQLKTPFKVVIIDESHFLKNIKTARCRAAMPLLKVAKRVILLSGTPAMSRPSELYTQIIGVRPTFFPQFHAFGLRYCDAKRKRQQKEALLLFFNRTAEAKIPSVIEYILDLLESGREKFLVFAHHKVVLSAITRELERKHVPHIRIDGSTSSADREDLCQQFQLFEKHAVAVLSITAANMGLTFSSADLVVFAELFWNPGVLLQAEDRVHRIGQASSVSIHYLVARGTADDYLWPLIQEKIKVLGEAGLSETNFSEMTEATNYFYKDPKQQKIYDLFQQSFEEDGSDMELLEAAESFDPGSASGAPGSDSQDLGDSVDEITSTGSPVKKRRFEFFDNFDSFMFPL</sequence>
<comment type="catalytic activity">
    <reaction evidence="9">
        <text>ATP + H2O = ADP + phosphate + H(+)</text>
        <dbReference type="Rhea" id="RHEA:13065"/>
        <dbReference type="ChEBI" id="CHEBI:15377"/>
        <dbReference type="ChEBI" id="CHEBI:15378"/>
        <dbReference type="ChEBI" id="CHEBI:30616"/>
        <dbReference type="ChEBI" id="CHEBI:43474"/>
        <dbReference type="ChEBI" id="CHEBI:456216"/>
    </reaction>
    <physiologicalReaction direction="left-to-right" evidence="9">
        <dbReference type="Rhea" id="RHEA:13066"/>
    </physiologicalReaction>
</comment>
<dbReference type="Gene3D" id="3.40.50.10810">
    <property type="entry name" value="Tandem AAA-ATPase domain"/>
    <property type="match status" value="1"/>
</dbReference>
<keyword evidence="18" id="KW-1185">Reference proteome</keyword>
<evidence type="ECO:0000256" key="13">
    <source>
        <dbReference type="SAM" id="MobiDB-lite"/>
    </source>
</evidence>
<reference evidence="17" key="2">
    <citation type="submission" date="2025-08" db="UniProtKB">
        <authorList>
            <consortium name="Ensembl"/>
        </authorList>
    </citation>
    <scope>IDENTIFICATION</scope>
</reference>
<feature type="domain" description="Helicase C-terminal" evidence="15">
    <location>
        <begin position="648"/>
        <end position="801"/>
    </location>
</feature>
<dbReference type="GO" id="GO:0043596">
    <property type="term" value="C:nuclear replication fork"/>
    <property type="evidence" value="ECO:0007669"/>
    <property type="project" value="TreeGrafter"/>
</dbReference>
<reference evidence="17" key="3">
    <citation type="submission" date="2025-09" db="UniProtKB">
        <authorList>
            <consortium name="Ensembl"/>
        </authorList>
    </citation>
    <scope>IDENTIFICATION</scope>
</reference>
<dbReference type="InterPro" id="IPR027417">
    <property type="entry name" value="P-loop_NTPase"/>
</dbReference>
<feature type="domain" description="HARP" evidence="16">
    <location>
        <begin position="332"/>
        <end position="403"/>
    </location>
</feature>
<feature type="compositionally biased region" description="Polar residues" evidence="13">
    <location>
        <begin position="72"/>
        <end position="98"/>
    </location>
</feature>
<evidence type="ECO:0000259" key="15">
    <source>
        <dbReference type="PROSITE" id="PS51194"/>
    </source>
</evidence>
<dbReference type="SUPFAM" id="SSF52540">
    <property type="entry name" value="P-loop containing nucleoside triphosphate hydrolases"/>
    <property type="match status" value="2"/>
</dbReference>
<dbReference type="RefSeq" id="XP_034511044.1">
    <property type="nucleotide sequence ID" value="XM_034655153.1"/>
</dbReference>
<feature type="region of interest" description="Disordered" evidence="13">
    <location>
        <begin position="25"/>
        <end position="158"/>
    </location>
</feature>
<evidence type="ECO:0000256" key="6">
    <source>
        <dbReference type="ARBA" id="ARBA00023242"/>
    </source>
</evidence>
<dbReference type="FunFam" id="3.40.50.10810:FF:000026">
    <property type="entry name" value="SWI/SNF related, matrix associated, actin dependent regulator of chromatin, subfamily a-like 1"/>
    <property type="match status" value="1"/>
</dbReference>
<proteinExistence type="inferred from homology"/>
<dbReference type="GO" id="GO:0006281">
    <property type="term" value="P:DNA repair"/>
    <property type="evidence" value="ECO:0007669"/>
    <property type="project" value="TreeGrafter"/>
</dbReference>
<dbReference type="InterPro" id="IPR010003">
    <property type="entry name" value="HARP_dom"/>
</dbReference>
<accession>G1L9L2</accession>
<organism evidence="17 18">
    <name type="scientific">Ailuropoda melanoleuca</name>
    <name type="common">Giant panda</name>
    <dbReference type="NCBI Taxonomy" id="9646"/>
    <lineage>
        <taxon>Eukaryota</taxon>
        <taxon>Metazoa</taxon>
        <taxon>Chordata</taxon>
        <taxon>Craniata</taxon>
        <taxon>Vertebrata</taxon>
        <taxon>Euteleostomi</taxon>
        <taxon>Mammalia</taxon>
        <taxon>Eutheria</taxon>
        <taxon>Laurasiatheria</taxon>
        <taxon>Carnivora</taxon>
        <taxon>Caniformia</taxon>
        <taxon>Ursidae</taxon>
        <taxon>Ailuropoda</taxon>
    </lineage>
</organism>
<dbReference type="Ensembl" id="ENSAMET00000003726.2">
    <property type="protein sequence ID" value="ENSAMEP00000003585.2"/>
    <property type="gene ID" value="ENSAMEG00000003379.2"/>
</dbReference>
<keyword evidence="5" id="KW-0175">Coiled coil</keyword>
<keyword evidence="3" id="KW-0677">Repeat</keyword>
<evidence type="ECO:0000259" key="14">
    <source>
        <dbReference type="PROSITE" id="PS51192"/>
    </source>
</evidence>
<dbReference type="PANTHER" id="PTHR45766:SF6">
    <property type="entry name" value="SWI_SNF-RELATED MATRIX-ASSOCIATED ACTIN-DEPENDENT REGULATOR OF CHROMATIN SUBFAMILY A-LIKE PROTEIN 1"/>
    <property type="match status" value="1"/>
</dbReference>
<evidence type="ECO:0000256" key="10">
    <source>
        <dbReference type="ARBA" id="ARBA00060224"/>
    </source>
</evidence>
<gene>
    <name evidence="17" type="primary">SMARCAL1</name>
</gene>
<dbReference type="PROSITE" id="PS51194">
    <property type="entry name" value="HELICASE_CTER"/>
    <property type="match status" value="1"/>
</dbReference>
<reference evidence="17 18" key="1">
    <citation type="journal article" date="2010" name="Nature">
        <title>The sequence and de novo assembly of the giant panda genome.</title>
        <authorList>
            <person name="Li R."/>
            <person name="Fan W."/>
            <person name="Tian G."/>
            <person name="Zhu H."/>
            <person name="He L."/>
            <person name="Cai J."/>
            <person name="Huang Q."/>
            <person name="Cai Q."/>
            <person name="Li B."/>
            <person name="Bai Y."/>
            <person name="Zhang Z."/>
            <person name="Zhang Y."/>
            <person name="Wang W."/>
            <person name="Li J."/>
            <person name="Wei F."/>
            <person name="Li H."/>
            <person name="Jian M."/>
            <person name="Li J."/>
            <person name="Zhang Z."/>
            <person name="Nielsen R."/>
            <person name="Li D."/>
            <person name="Gu W."/>
            <person name="Yang Z."/>
            <person name="Xuan Z."/>
            <person name="Ryder O.A."/>
            <person name="Leung F.C."/>
            <person name="Zhou Y."/>
            <person name="Cao J."/>
            <person name="Sun X."/>
            <person name="Fu Y."/>
            <person name="Fang X."/>
            <person name="Guo X."/>
            <person name="Wang B."/>
            <person name="Hou R."/>
            <person name="Shen F."/>
            <person name="Mu B."/>
            <person name="Ni P."/>
            <person name="Lin R."/>
            <person name="Qian W."/>
            <person name="Wang G."/>
            <person name="Yu C."/>
            <person name="Nie W."/>
            <person name="Wang J."/>
            <person name="Wu Z."/>
            <person name="Liang H."/>
            <person name="Min J."/>
            <person name="Wu Q."/>
            <person name="Cheng S."/>
            <person name="Ruan J."/>
            <person name="Wang M."/>
            <person name="Shi Z."/>
            <person name="Wen M."/>
            <person name="Liu B."/>
            <person name="Ren X."/>
            <person name="Zheng H."/>
            <person name="Dong D."/>
            <person name="Cook K."/>
            <person name="Shan G."/>
            <person name="Zhang H."/>
            <person name="Kosiol C."/>
            <person name="Xie X."/>
            <person name="Lu Z."/>
            <person name="Zheng H."/>
            <person name="Li Y."/>
            <person name="Steiner C.C."/>
            <person name="Lam T.T."/>
            <person name="Lin S."/>
            <person name="Zhang Q."/>
            <person name="Li G."/>
            <person name="Tian J."/>
            <person name="Gong T."/>
            <person name="Liu H."/>
            <person name="Zhang D."/>
            <person name="Fang L."/>
            <person name="Ye C."/>
            <person name="Zhang J."/>
            <person name="Hu W."/>
            <person name="Xu A."/>
            <person name="Ren Y."/>
            <person name="Zhang G."/>
            <person name="Bruford M.W."/>
            <person name="Li Q."/>
            <person name="Ma L."/>
            <person name="Guo Y."/>
            <person name="An N."/>
            <person name="Hu Y."/>
            <person name="Zheng Y."/>
            <person name="Shi Y."/>
            <person name="Li Z."/>
            <person name="Liu Q."/>
            <person name="Chen Y."/>
            <person name="Zhao J."/>
            <person name="Qu N."/>
            <person name="Zhao S."/>
            <person name="Tian F."/>
            <person name="Wang X."/>
            <person name="Wang H."/>
            <person name="Xu L."/>
            <person name="Liu X."/>
            <person name="Vinar T."/>
            <person name="Wang Y."/>
            <person name="Lam T.W."/>
            <person name="Yiu S.M."/>
            <person name="Liu S."/>
            <person name="Zhang H."/>
            <person name="Li D."/>
            <person name="Huang Y."/>
            <person name="Wang X."/>
            <person name="Yang G."/>
            <person name="Jiang Z."/>
            <person name="Wang J."/>
            <person name="Qin N."/>
            <person name="Li L."/>
            <person name="Li J."/>
            <person name="Bolund L."/>
            <person name="Kristiansen K."/>
            <person name="Wong G.K."/>
            <person name="Olson M."/>
            <person name="Zhang X."/>
            <person name="Li S."/>
            <person name="Yang H."/>
            <person name="Wang J."/>
            <person name="Wang J."/>
        </authorList>
    </citation>
    <scope>NUCLEOTIDE SEQUENCE [LARGE SCALE GENOMIC DNA]</scope>
</reference>
<dbReference type="PROSITE" id="PS51467">
    <property type="entry name" value="HARP"/>
    <property type="match status" value="2"/>
</dbReference>
<dbReference type="AlphaFoldDB" id="G1L9L2"/>
<dbReference type="CDD" id="cd18793">
    <property type="entry name" value="SF2_C_SNF"/>
    <property type="match status" value="1"/>
</dbReference>
<evidence type="ECO:0000256" key="2">
    <source>
        <dbReference type="ARBA" id="ARBA00020162"/>
    </source>
</evidence>
<dbReference type="InterPro" id="IPR001650">
    <property type="entry name" value="Helicase_C-like"/>
</dbReference>
<evidence type="ECO:0000256" key="8">
    <source>
        <dbReference type="ARBA" id="ARBA00031896"/>
    </source>
</evidence>
<comment type="subunit">
    <text evidence="11">Interacts with RPA2; the interaction is direct and mediates the recruitment by the RPA complex of SMARCAL1 to sites of DNA damage.</text>
</comment>
<dbReference type="SMART" id="SM00490">
    <property type="entry name" value="HELICc"/>
    <property type="match status" value="1"/>
</dbReference>
<dbReference type="GeneID" id="100471163"/>
<comment type="subcellular location">
    <subcellularLocation>
        <location evidence="1">Nucleus</location>
    </subcellularLocation>
</comment>
<evidence type="ECO:0000256" key="11">
    <source>
        <dbReference type="ARBA" id="ARBA00062185"/>
    </source>
</evidence>
<feature type="compositionally biased region" description="Polar residues" evidence="13">
    <location>
        <begin position="33"/>
        <end position="54"/>
    </location>
</feature>
<comment type="similarity">
    <text evidence="12">Belongs to the SNF2/RAD54 helicase family. SMARCAL1 subfamily.</text>
</comment>
<feature type="region of interest" description="Disordered" evidence="13">
    <location>
        <begin position="838"/>
        <end position="865"/>
    </location>
</feature>
<dbReference type="InterPro" id="IPR038718">
    <property type="entry name" value="SNF2-like_sf"/>
</dbReference>
<dbReference type="Proteomes" id="UP000008912">
    <property type="component" value="Unassembled WGS sequence"/>
</dbReference>